<name>A0ABR1RPH2_9PEZI</name>
<proteinExistence type="predicted"/>
<gene>
    <name evidence="1" type="ORF">PG993_015047</name>
</gene>
<evidence type="ECO:0000313" key="2">
    <source>
        <dbReference type="Proteomes" id="UP001444661"/>
    </source>
</evidence>
<keyword evidence="2" id="KW-1185">Reference proteome</keyword>
<dbReference type="EMBL" id="JAQQWK010000014">
    <property type="protein sequence ID" value="KAK8016858.1"/>
    <property type="molecule type" value="Genomic_DNA"/>
</dbReference>
<evidence type="ECO:0000313" key="1">
    <source>
        <dbReference type="EMBL" id="KAK8016858.1"/>
    </source>
</evidence>
<dbReference type="Proteomes" id="UP001444661">
    <property type="component" value="Unassembled WGS sequence"/>
</dbReference>
<organism evidence="1 2">
    <name type="scientific">Apiospora rasikravindrae</name>
    <dbReference type="NCBI Taxonomy" id="990691"/>
    <lineage>
        <taxon>Eukaryota</taxon>
        <taxon>Fungi</taxon>
        <taxon>Dikarya</taxon>
        <taxon>Ascomycota</taxon>
        <taxon>Pezizomycotina</taxon>
        <taxon>Sordariomycetes</taxon>
        <taxon>Xylariomycetidae</taxon>
        <taxon>Amphisphaeriales</taxon>
        <taxon>Apiosporaceae</taxon>
        <taxon>Apiospora</taxon>
    </lineage>
</organism>
<comment type="caution">
    <text evidence="1">The sequence shown here is derived from an EMBL/GenBank/DDBJ whole genome shotgun (WGS) entry which is preliminary data.</text>
</comment>
<protein>
    <submittedName>
        <fullName evidence="1">Uncharacterized protein</fullName>
    </submittedName>
</protein>
<sequence length="156" mass="17263">MVYQSKFFAIDETVVELMLVRDLSEAADGMIQNRIGEGAKTNKMLLDAYDAQHSIDPAQPMWLWYSIVYYKMEEIAKKSTVRVRHAPALSATTPLFVPALALPSPSTTAKDTGKGKGKMEAMAVLKRHGKEEELAVQDFMKKCQLAGVGVSKPEDN</sequence>
<reference evidence="1 2" key="1">
    <citation type="submission" date="2023-01" db="EMBL/GenBank/DDBJ databases">
        <title>Analysis of 21 Apiospora genomes using comparative genomics revels a genus with tremendous synthesis potential of carbohydrate active enzymes and secondary metabolites.</title>
        <authorList>
            <person name="Sorensen T."/>
        </authorList>
    </citation>
    <scope>NUCLEOTIDE SEQUENCE [LARGE SCALE GENOMIC DNA]</scope>
    <source>
        <strain evidence="1 2">CBS 33761</strain>
    </source>
</reference>
<accession>A0ABR1RPH2</accession>